<evidence type="ECO:0000313" key="3">
    <source>
        <dbReference type="Proteomes" id="UP000235786"/>
    </source>
</evidence>
<reference evidence="2 3" key="1">
    <citation type="submission" date="2016-04" db="EMBL/GenBank/DDBJ databases">
        <title>A degradative enzymes factory behind the ericoid mycorrhizal symbiosis.</title>
        <authorList>
            <consortium name="DOE Joint Genome Institute"/>
            <person name="Martino E."/>
            <person name="Morin E."/>
            <person name="Grelet G."/>
            <person name="Kuo A."/>
            <person name="Kohler A."/>
            <person name="Daghino S."/>
            <person name="Barry K."/>
            <person name="Choi C."/>
            <person name="Cichocki N."/>
            <person name="Clum A."/>
            <person name="Copeland A."/>
            <person name="Hainaut M."/>
            <person name="Haridas S."/>
            <person name="Labutti K."/>
            <person name="Lindquist E."/>
            <person name="Lipzen A."/>
            <person name="Khouja H.-R."/>
            <person name="Murat C."/>
            <person name="Ohm R."/>
            <person name="Olson A."/>
            <person name="Spatafora J."/>
            <person name="Veneault-Fourrey C."/>
            <person name="Henrissat B."/>
            <person name="Grigoriev I."/>
            <person name="Martin F."/>
            <person name="Perotto S."/>
        </authorList>
    </citation>
    <scope>NUCLEOTIDE SEQUENCE [LARGE SCALE GENOMIC DNA]</scope>
    <source>
        <strain evidence="2 3">F</strain>
    </source>
</reference>
<dbReference type="STRING" id="1149755.A0A2J6RLC0"/>
<sequence length="276" mass="31608">MGPVAQEDRYVLGRGVSDSIRRLDAQHLLWRMYLGHILHPRIPITEGMKIAELGTGTGVWLFDASRVLPSNMELHGYDLSNNQFPPKHLWPENVTLGILDSLTDPPSHLIGQYDVVHLRMWASNLKGNDTAPVLEHVRKLLKPGGYIQWEDADLVNQSVSGDKAEHFALMMRDIFKQSGLQYDWVADLPNRLPHHRFEILQASNKKFHHDLVQLCTNTYLMAIVEILQGIERNSANTNSPILVREHEEMLFKLLQNTRDGMVYNWIPITVLGQKKE</sequence>
<dbReference type="AlphaFoldDB" id="A0A2J6RLC0"/>
<name>A0A2J6RLC0_HYAVF</name>
<organism evidence="2 3">
    <name type="scientific">Hyaloscypha variabilis (strain UAMH 11265 / GT02V1 / F)</name>
    <name type="common">Meliniomyces variabilis</name>
    <dbReference type="NCBI Taxonomy" id="1149755"/>
    <lineage>
        <taxon>Eukaryota</taxon>
        <taxon>Fungi</taxon>
        <taxon>Dikarya</taxon>
        <taxon>Ascomycota</taxon>
        <taxon>Pezizomycotina</taxon>
        <taxon>Leotiomycetes</taxon>
        <taxon>Helotiales</taxon>
        <taxon>Hyaloscyphaceae</taxon>
        <taxon>Hyaloscypha</taxon>
        <taxon>Hyaloscypha variabilis</taxon>
    </lineage>
</organism>
<dbReference type="EMBL" id="KZ613947">
    <property type="protein sequence ID" value="PMD39297.1"/>
    <property type="molecule type" value="Genomic_DNA"/>
</dbReference>
<protein>
    <recommendedName>
        <fullName evidence="1">Methyltransferase type 12 domain-containing protein</fullName>
    </recommendedName>
</protein>
<dbReference type="CDD" id="cd02440">
    <property type="entry name" value="AdoMet_MTases"/>
    <property type="match status" value="1"/>
</dbReference>
<dbReference type="OrthoDB" id="184880at2759"/>
<proteinExistence type="predicted"/>
<dbReference type="SUPFAM" id="SSF53335">
    <property type="entry name" value="S-adenosyl-L-methionine-dependent methyltransferases"/>
    <property type="match status" value="1"/>
</dbReference>
<gene>
    <name evidence="2" type="ORF">L207DRAFT_430506</name>
</gene>
<evidence type="ECO:0000313" key="2">
    <source>
        <dbReference type="EMBL" id="PMD39297.1"/>
    </source>
</evidence>
<evidence type="ECO:0000259" key="1">
    <source>
        <dbReference type="Pfam" id="PF08242"/>
    </source>
</evidence>
<accession>A0A2J6RLC0</accession>
<dbReference type="InterPro" id="IPR029063">
    <property type="entry name" value="SAM-dependent_MTases_sf"/>
</dbReference>
<feature type="domain" description="Methyltransferase type 12" evidence="1">
    <location>
        <begin position="52"/>
        <end position="147"/>
    </location>
</feature>
<dbReference type="InterPro" id="IPR013217">
    <property type="entry name" value="Methyltransf_12"/>
</dbReference>
<dbReference type="Pfam" id="PF08242">
    <property type="entry name" value="Methyltransf_12"/>
    <property type="match status" value="1"/>
</dbReference>
<dbReference type="Gene3D" id="3.40.50.150">
    <property type="entry name" value="Vaccinia Virus protein VP39"/>
    <property type="match status" value="1"/>
</dbReference>
<keyword evidence="3" id="KW-1185">Reference proteome</keyword>
<dbReference type="Proteomes" id="UP000235786">
    <property type="component" value="Unassembled WGS sequence"/>
</dbReference>